<evidence type="ECO:0000256" key="2">
    <source>
        <dbReference type="ARBA" id="ARBA00001946"/>
    </source>
</evidence>
<dbReference type="InterPro" id="IPR051547">
    <property type="entry name" value="TDP2-like"/>
</dbReference>
<dbReference type="AlphaFoldDB" id="A0A6M4IR24"/>
<evidence type="ECO:0000259" key="10">
    <source>
        <dbReference type="Pfam" id="PF03372"/>
    </source>
</evidence>
<comment type="cofactor">
    <cofactor evidence="2">
        <name>Mg(2+)</name>
        <dbReference type="ChEBI" id="CHEBI:18420"/>
    </cofactor>
</comment>
<gene>
    <name evidence="11" type="ORF">HKW67_12280</name>
</gene>
<protein>
    <recommendedName>
        <fullName evidence="10">Endonuclease/exonuclease/phosphatase domain-containing protein</fullName>
    </recommendedName>
</protein>
<accession>A0A6M4IR24</accession>
<reference evidence="11 12" key="1">
    <citation type="submission" date="2020-05" db="EMBL/GenBank/DDBJ databases">
        <title>Complete genome sequence of Gemmatimonas greenlandica TET16.</title>
        <authorList>
            <person name="Zeng Y."/>
        </authorList>
    </citation>
    <scope>NUCLEOTIDE SEQUENCE [LARGE SCALE GENOMIC DNA]</scope>
    <source>
        <strain evidence="11 12">TET16</strain>
    </source>
</reference>
<dbReference type="PANTHER" id="PTHR15822:SF4">
    <property type="entry name" value="TYROSYL-DNA PHOSPHODIESTERASE 2"/>
    <property type="match status" value="1"/>
</dbReference>
<dbReference type="RefSeq" id="WP_171225664.1">
    <property type="nucleotide sequence ID" value="NZ_CP053085.1"/>
</dbReference>
<keyword evidence="9" id="KW-0472">Membrane</keyword>
<keyword evidence="8" id="KW-0234">DNA repair</keyword>
<dbReference type="GO" id="GO:0005737">
    <property type="term" value="C:cytoplasm"/>
    <property type="evidence" value="ECO:0007669"/>
    <property type="project" value="TreeGrafter"/>
</dbReference>
<proteinExistence type="predicted"/>
<dbReference type="GO" id="GO:0046872">
    <property type="term" value="F:metal ion binding"/>
    <property type="evidence" value="ECO:0007669"/>
    <property type="project" value="UniProtKB-KW"/>
</dbReference>
<evidence type="ECO:0000313" key="12">
    <source>
        <dbReference type="Proteomes" id="UP000500938"/>
    </source>
</evidence>
<evidence type="ECO:0000256" key="8">
    <source>
        <dbReference type="ARBA" id="ARBA00023204"/>
    </source>
</evidence>
<dbReference type="GO" id="GO:0006302">
    <property type="term" value="P:double-strand break repair"/>
    <property type="evidence" value="ECO:0007669"/>
    <property type="project" value="TreeGrafter"/>
</dbReference>
<feature type="transmembrane region" description="Helical" evidence="9">
    <location>
        <begin position="28"/>
        <end position="51"/>
    </location>
</feature>
<evidence type="ECO:0000256" key="7">
    <source>
        <dbReference type="ARBA" id="ARBA00022842"/>
    </source>
</evidence>
<dbReference type="InterPro" id="IPR005135">
    <property type="entry name" value="Endo/exonuclease/phosphatase"/>
</dbReference>
<keyword evidence="9" id="KW-1133">Transmembrane helix</keyword>
<dbReference type="Proteomes" id="UP000500938">
    <property type="component" value="Chromosome"/>
</dbReference>
<keyword evidence="9" id="KW-0812">Transmembrane</keyword>
<dbReference type="InterPro" id="IPR036691">
    <property type="entry name" value="Endo/exonu/phosph_ase_sf"/>
</dbReference>
<keyword evidence="6" id="KW-0378">Hydrolase</keyword>
<evidence type="ECO:0000256" key="1">
    <source>
        <dbReference type="ARBA" id="ARBA00001936"/>
    </source>
</evidence>
<evidence type="ECO:0000313" key="11">
    <source>
        <dbReference type="EMBL" id="QJR36229.1"/>
    </source>
</evidence>
<evidence type="ECO:0000256" key="3">
    <source>
        <dbReference type="ARBA" id="ARBA00022722"/>
    </source>
</evidence>
<dbReference type="Gene3D" id="3.60.10.10">
    <property type="entry name" value="Endonuclease/exonuclease/phosphatase"/>
    <property type="match status" value="1"/>
</dbReference>
<sequence>MITVAVVGYALGMALVAAAVATAGDSNALGMLLLFGPRWILVFPWLLLIPLSLVARRWVTAAAIVGSLVTLFQVSGFEIPSLISLRSAMGSGGGAGKTLRIVTYNTDRSATLAQRIDTDLLAWDADVIVMQDCAPEVATAMQAADRRYQVFRESEFCVATRLAVRSPVQLHGTRKEGRAVGFSVEWQGATVRIGTVHLPSPRTALFAARQGSGDLLEESVQQRAEASGAIAAWMRESHRGPIVVAGDFNLPVESRALRHDWMWLRNAISEAGWGFGHTMFAGRHRVRIDHVLVSSDFTVRGARVLSGFPSEHQPVVADLELTASGGASK</sequence>
<evidence type="ECO:0000256" key="5">
    <source>
        <dbReference type="ARBA" id="ARBA00022763"/>
    </source>
</evidence>
<dbReference type="GO" id="GO:0004518">
    <property type="term" value="F:nuclease activity"/>
    <property type="evidence" value="ECO:0007669"/>
    <property type="project" value="UniProtKB-KW"/>
</dbReference>
<organism evidence="11 12">
    <name type="scientific">Gemmatimonas groenlandica</name>
    <dbReference type="NCBI Taxonomy" id="2732249"/>
    <lineage>
        <taxon>Bacteria</taxon>
        <taxon>Pseudomonadati</taxon>
        <taxon>Gemmatimonadota</taxon>
        <taxon>Gemmatimonadia</taxon>
        <taxon>Gemmatimonadales</taxon>
        <taxon>Gemmatimonadaceae</taxon>
        <taxon>Gemmatimonas</taxon>
    </lineage>
</organism>
<keyword evidence="5" id="KW-0227">DNA damage</keyword>
<dbReference type="EMBL" id="CP053085">
    <property type="protein sequence ID" value="QJR36229.1"/>
    <property type="molecule type" value="Genomic_DNA"/>
</dbReference>
<dbReference type="GO" id="GO:0070260">
    <property type="term" value="F:5'-tyrosyl-DNA phosphodiesterase activity"/>
    <property type="evidence" value="ECO:0007669"/>
    <property type="project" value="TreeGrafter"/>
</dbReference>
<dbReference type="Pfam" id="PF03372">
    <property type="entry name" value="Exo_endo_phos"/>
    <property type="match status" value="1"/>
</dbReference>
<feature type="domain" description="Endonuclease/exonuclease/phosphatase" evidence="10">
    <location>
        <begin position="103"/>
        <end position="312"/>
    </location>
</feature>
<evidence type="ECO:0000256" key="4">
    <source>
        <dbReference type="ARBA" id="ARBA00022723"/>
    </source>
</evidence>
<name>A0A6M4IR24_9BACT</name>
<keyword evidence="3" id="KW-0540">Nuclease</keyword>
<dbReference type="SUPFAM" id="SSF56219">
    <property type="entry name" value="DNase I-like"/>
    <property type="match status" value="1"/>
</dbReference>
<comment type="cofactor">
    <cofactor evidence="1">
        <name>Mn(2+)</name>
        <dbReference type="ChEBI" id="CHEBI:29035"/>
    </cofactor>
</comment>
<dbReference type="GO" id="GO:0003697">
    <property type="term" value="F:single-stranded DNA binding"/>
    <property type="evidence" value="ECO:0007669"/>
    <property type="project" value="TreeGrafter"/>
</dbReference>
<dbReference type="KEGG" id="ggr:HKW67_12280"/>
<keyword evidence="12" id="KW-1185">Reference proteome</keyword>
<evidence type="ECO:0000256" key="9">
    <source>
        <dbReference type="SAM" id="Phobius"/>
    </source>
</evidence>
<dbReference type="PANTHER" id="PTHR15822">
    <property type="entry name" value="TRAF AND TNF RECEPTOR-ASSOCIATED PROTEIN"/>
    <property type="match status" value="1"/>
</dbReference>
<evidence type="ECO:0000256" key="6">
    <source>
        <dbReference type="ARBA" id="ARBA00022801"/>
    </source>
</evidence>
<keyword evidence="7" id="KW-0460">Magnesium</keyword>
<feature type="transmembrane region" description="Helical" evidence="9">
    <location>
        <begin position="58"/>
        <end position="77"/>
    </location>
</feature>
<keyword evidence="4" id="KW-0479">Metal-binding</keyword>